<name>A0A6G1F525_9ORYZ</name>
<sequence>MPTRGPRRRSRLATVEQMVILSEEGDEEDNNFDMDDEMSVSMPSDDENQGEGTGEVAQVQKTKRGVKRVKCGVSLSPTKCKVKRVKRADCWKFFKVIQVQSKKEFGVMVSKAKCRSSLKPTTVQGEDDDDIEFVEFPTCVVARTMEALGMEAKASLHVAGMQDGAMEAWYCFCKTAVYRRL</sequence>
<proteinExistence type="predicted"/>
<organism evidence="2 3">
    <name type="scientific">Oryza meyeriana var. granulata</name>
    <dbReference type="NCBI Taxonomy" id="110450"/>
    <lineage>
        <taxon>Eukaryota</taxon>
        <taxon>Viridiplantae</taxon>
        <taxon>Streptophyta</taxon>
        <taxon>Embryophyta</taxon>
        <taxon>Tracheophyta</taxon>
        <taxon>Spermatophyta</taxon>
        <taxon>Magnoliopsida</taxon>
        <taxon>Liliopsida</taxon>
        <taxon>Poales</taxon>
        <taxon>Poaceae</taxon>
        <taxon>BOP clade</taxon>
        <taxon>Oryzoideae</taxon>
        <taxon>Oryzeae</taxon>
        <taxon>Oryzinae</taxon>
        <taxon>Oryza</taxon>
        <taxon>Oryza meyeriana</taxon>
    </lineage>
</organism>
<gene>
    <name evidence="2" type="ORF">E2562_007825</name>
</gene>
<accession>A0A6G1F525</accession>
<evidence type="ECO:0000256" key="1">
    <source>
        <dbReference type="SAM" id="MobiDB-lite"/>
    </source>
</evidence>
<dbReference type="EMBL" id="SPHZ02000001">
    <property type="protein sequence ID" value="KAF0932018.1"/>
    <property type="molecule type" value="Genomic_DNA"/>
</dbReference>
<dbReference type="AlphaFoldDB" id="A0A6G1F525"/>
<evidence type="ECO:0000313" key="2">
    <source>
        <dbReference type="EMBL" id="KAF0932018.1"/>
    </source>
</evidence>
<comment type="caution">
    <text evidence="2">The sequence shown here is derived from an EMBL/GenBank/DDBJ whole genome shotgun (WGS) entry which is preliminary data.</text>
</comment>
<feature type="region of interest" description="Disordered" evidence="1">
    <location>
        <begin position="22"/>
        <end position="61"/>
    </location>
</feature>
<evidence type="ECO:0000313" key="3">
    <source>
        <dbReference type="Proteomes" id="UP000479710"/>
    </source>
</evidence>
<dbReference type="Proteomes" id="UP000479710">
    <property type="component" value="Unassembled WGS sequence"/>
</dbReference>
<protein>
    <submittedName>
        <fullName evidence="2">Uncharacterized protein</fullName>
    </submittedName>
</protein>
<reference evidence="2 3" key="1">
    <citation type="submission" date="2019-11" db="EMBL/GenBank/DDBJ databases">
        <title>Whole genome sequence of Oryza granulata.</title>
        <authorList>
            <person name="Li W."/>
        </authorList>
    </citation>
    <scope>NUCLEOTIDE SEQUENCE [LARGE SCALE GENOMIC DNA]</scope>
    <source>
        <strain evidence="3">cv. Menghai</strain>
        <tissue evidence="2">Leaf</tissue>
    </source>
</reference>
<feature type="compositionally biased region" description="Acidic residues" evidence="1">
    <location>
        <begin position="23"/>
        <end position="49"/>
    </location>
</feature>
<keyword evidence="3" id="KW-1185">Reference proteome</keyword>